<dbReference type="InterPro" id="IPR035897">
    <property type="entry name" value="Toll_tir_struct_dom_sf"/>
</dbReference>
<dbReference type="Pfam" id="PF13676">
    <property type="entry name" value="TIR_2"/>
    <property type="match status" value="1"/>
</dbReference>
<gene>
    <name evidence="2" type="ORF">GTZ93_07315</name>
</gene>
<feature type="domain" description="TIR" evidence="1">
    <location>
        <begin position="10"/>
        <end position="144"/>
    </location>
</feature>
<sequence>MSSKSPNAVTPEPVFISHSSVDGAMANYFVEQLLVAGAGLSASQIFCTSAASSPISAGTNFNPRIRQAISHSRIVIALVSRNYYRSPFCMSELGAAWAAEKLLPILVPPVDFGDLEGVLHGVHCLRLEDERKIFEIYDRLREANWHRPNPAGVYAAKVKEFLAGLGGQLAKLPSPDVVDRSEYKKLENQVEELTSKLKASIVSAEGLRAAAKPAVLELARKVIFSVPPIAANGTTTGAVKPSGGDTEFSDLVERVSRIGKTVPSVIFRMVYARAVGSEAHFRVFESEAADWEAAVDQGLVRPYDDGEFYLNFQSARVSQLHEALRAVDDFWAAVDVEYRLDYEVSCRHIPSIREIDFSRKWFGFWWEEDPEDIPF</sequence>
<proteinExistence type="predicted"/>
<dbReference type="EMBL" id="JAAAPK010000002">
    <property type="protein sequence ID" value="NBC39639.1"/>
    <property type="molecule type" value="Genomic_DNA"/>
</dbReference>
<accession>A0A7X4Y680</accession>
<dbReference type="InterPro" id="IPR000157">
    <property type="entry name" value="TIR_dom"/>
</dbReference>
<organism evidence="2 3">
    <name type="scientific">Corallococcus exiguus</name>
    <dbReference type="NCBI Taxonomy" id="83462"/>
    <lineage>
        <taxon>Bacteria</taxon>
        <taxon>Pseudomonadati</taxon>
        <taxon>Myxococcota</taxon>
        <taxon>Myxococcia</taxon>
        <taxon>Myxococcales</taxon>
        <taxon>Cystobacterineae</taxon>
        <taxon>Myxococcaceae</taxon>
        <taxon>Corallococcus</taxon>
    </lineage>
</organism>
<protein>
    <submittedName>
        <fullName evidence="2">TIR domain-containing protein</fullName>
    </submittedName>
</protein>
<name>A0A7X4Y680_9BACT</name>
<dbReference type="SUPFAM" id="SSF52200">
    <property type="entry name" value="Toll/Interleukin receptor TIR domain"/>
    <property type="match status" value="1"/>
</dbReference>
<dbReference type="Proteomes" id="UP000537825">
    <property type="component" value="Unassembled WGS sequence"/>
</dbReference>
<dbReference type="PROSITE" id="PS50104">
    <property type="entry name" value="TIR"/>
    <property type="match status" value="1"/>
</dbReference>
<dbReference type="RefSeq" id="WP_139917818.1">
    <property type="nucleotide sequence ID" value="NZ_CBCSLE010000182.1"/>
</dbReference>
<reference evidence="2 3" key="1">
    <citation type="submission" date="2020-01" db="EMBL/GenBank/DDBJ databases">
        <title>The draft genome sequence of Corallococcus exiguus DSM 14696.</title>
        <authorList>
            <person name="Zhang X."/>
            <person name="Zhu H."/>
        </authorList>
    </citation>
    <scope>NUCLEOTIDE SEQUENCE [LARGE SCALE GENOMIC DNA]</scope>
    <source>
        <strain evidence="2 3">DSM 14696</strain>
    </source>
</reference>
<evidence type="ECO:0000313" key="2">
    <source>
        <dbReference type="EMBL" id="NBC39639.1"/>
    </source>
</evidence>
<evidence type="ECO:0000259" key="1">
    <source>
        <dbReference type="PROSITE" id="PS50104"/>
    </source>
</evidence>
<comment type="caution">
    <text evidence="2">The sequence shown here is derived from an EMBL/GenBank/DDBJ whole genome shotgun (WGS) entry which is preliminary data.</text>
</comment>
<dbReference type="Gene3D" id="3.40.50.10140">
    <property type="entry name" value="Toll/interleukin-1 receptor homology (TIR) domain"/>
    <property type="match status" value="1"/>
</dbReference>
<keyword evidence="3" id="KW-1185">Reference proteome</keyword>
<dbReference type="GO" id="GO:0007165">
    <property type="term" value="P:signal transduction"/>
    <property type="evidence" value="ECO:0007669"/>
    <property type="project" value="InterPro"/>
</dbReference>
<dbReference type="AlphaFoldDB" id="A0A7X4Y680"/>
<evidence type="ECO:0000313" key="3">
    <source>
        <dbReference type="Proteomes" id="UP000537825"/>
    </source>
</evidence>
<dbReference type="SMART" id="SM00255">
    <property type="entry name" value="TIR"/>
    <property type="match status" value="1"/>
</dbReference>